<dbReference type="EMBL" id="JALAZD010000001">
    <property type="protein sequence ID" value="MCI0126316.1"/>
    <property type="molecule type" value="Genomic_DNA"/>
</dbReference>
<dbReference type="InterPro" id="IPR006104">
    <property type="entry name" value="Glyco_hydro_2_N"/>
</dbReference>
<dbReference type="InterPro" id="IPR051913">
    <property type="entry name" value="GH2_Domain-Containing"/>
</dbReference>
<dbReference type="Pfam" id="PF02837">
    <property type="entry name" value="Glyco_hydro_2_N"/>
    <property type="match status" value="1"/>
</dbReference>
<dbReference type="SUPFAM" id="SSF51445">
    <property type="entry name" value="(Trans)glycosidases"/>
    <property type="match status" value="1"/>
</dbReference>
<evidence type="ECO:0000256" key="3">
    <source>
        <dbReference type="ARBA" id="ARBA00023295"/>
    </source>
</evidence>
<dbReference type="SUPFAM" id="SSF49785">
    <property type="entry name" value="Galactose-binding domain-like"/>
    <property type="match status" value="1"/>
</dbReference>
<dbReference type="GO" id="GO:0005975">
    <property type="term" value="P:carbohydrate metabolic process"/>
    <property type="evidence" value="ECO:0007669"/>
    <property type="project" value="InterPro"/>
</dbReference>
<keyword evidence="3" id="KW-0326">Glycosidase</keyword>
<evidence type="ECO:0000256" key="2">
    <source>
        <dbReference type="ARBA" id="ARBA00022801"/>
    </source>
</evidence>
<dbReference type="GO" id="GO:0004553">
    <property type="term" value="F:hydrolase activity, hydrolyzing O-glycosyl compounds"/>
    <property type="evidence" value="ECO:0007669"/>
    <property type="project" value="InterPro"/>
</dbReference>
<evidence type="ECO:0000259" key="6">
    <source>
        <dbReference type="Pfam" id="PF02837"/>
    </source>
</evidence>
<keyword evidence="8" id="KW-1185">Reference proteome</keyword>
<accession>A0AA41QK02</accession>
<feature type="domain" description="Glycoside hydrolase family 2 immunoglobulin-like beta-sandwich" evidence="4">
    <location>
        <begin position="171"/>
        <end position="261"/>
    </location>
</feature>
<protein>
    <submittedName>
        <fullName evidence="7">Glycoside hydrolase family 2</fullName>
    </submittedName>
</protein>
<evidence type="ECO:0000259" key="4">
    <source>
        <dbReference type="Pfam" id="PF00703"/>
    </source>
</evidence>
<proteinExistence type="inferred from homology"/>
<dbReference type="Gene3D" id="2.60.40.10">
    <property type="entry name" value="Immunoglobulins"/>
    <property type="match status" value="1"/>
</dbReference>
<evidence type="ECO:0000256" key="1">
    <source>
        <dbReference type="ARBA" id="ARBA00007401"/>
    </source>
</evidence>
<evidence type="ECO:0000313" key="8">
    <source>
        <dbReference type="Proteomes" id="UP001156140"/>
    </source>
</evidence>
<sequence>MTVRATVTEAGACETISLDGAWNFRMDGETSWRTANVPNPWQAEFADLRHSFGKAVYTRGFVLPPEWQGREIAIRFGAVNYFSEVYLNGKLLGSHEGGYLPFEFVLPAADLAGDNTVEVRVALPNADASEYPDYPFGEIPHGKQSWYGPLGGIWQSVTLEARDPRHLVNAAIHSDLATGRVTAKLEFSAAAQGAAVEVVVTGPSGEEVTTASGAAGSDISFTIQNVAPWSPESPSLYSARIDLKAADGSLIDRSRHTFGFRTIETRDGKFFLNGQPLYLRGALDQDYYPEGICTPPSLEFLEDQARKAKQLGLNLLRCHIKVPDPRYHEVADRLGLLVWTEIPNLQYFSQRGGERLRETMAGILRRDGNHPSIIAWTIINEDWGTRVYESAEHRQWLKDTYDWLKGEDPARLVVDNSACIPNFHVKTDINDYHYYRSIPERREEWEKLTEEFAAGADWTFSHHGDAERRGDEPLVVSEFGVWGLPFPEQIRTPGGNEPWWAETGGNWGDGVAYPHGIENRFATYHLAKVFGSFEGFIEQVQKYQYANLKYEIESMRAYPSIQGYVITELTDVHWEANGLLDMNRNVRGSLTNFHEINADLVIVPQLERHSAVAGTEVSLNLKVATGGRSVPAGAKLLWSVEGGQSGEIAVPATPGLAVADLGALRVQLPEASESRMVKVSLALEAAGAEIARNHIEIAVYAPRATSGLPKIATSDAGLAARVTVLGYEVVDAAAADVVLTRSIDPSDVAAVQQGARYAVLADGKAKTNRNLRTDVPAREQPFMPIVDETPGQPMGAEALLPNIGLVERQGTIWRGDWIASFSWIKRQGAFATLPGGPLLDVSFDKVVPRHVLTGFRSWEYDGLVHAGLAVGYLNKPAALIAQRSIDRGGVVVTTFRLTEDAPGADPVATALLDAVIQTAAKLDGKPKA</sequence>
<dbReference type="InterPro" id="IPR013783">
    <property type="entry name" value="Ig-like_fold"/>
</dbReference>
<dbReference type="PANTHER" id="PTHR42732">
    <property type="entry name" value="BETA-GALACTOSIDASE"/>
    <property type="match status" value="1"/>
</dbReference>
<reference evidence="7" key="1">
    <citation type="submission" date="2022-03" db="EMBL/GenBank/DDBJ databases">
        <title>The complete genome sequence of a Methyloterrigena soli.</title>
        <authorList>
            <person name="Zi Z."/>
        </authorList>
    </citation>
    <scope>NUCLEOTIDE SEQUENCE</scope>
    <source>
        <strain evidence="7">M48</strain>
    </source>
</reference>
<comment type="caution">
    <text evidence="7">The sequence shown here is derived from an EMBL/GenBank/DDBJ whole genome shotgun (WGS) entry which is preliminary data.</text>
</comment>
<dbReference type="Proteomes" id="UP001156140">
    <property type="component" value="Unassembled WGS sequence"/>
</dbReference>
<dbReference type="InterPro" id="IPR036156">
    <property type="entry name" value="Beta-gal/glucu_dom_sf"/>
</dbReference>
<feature type="domain" description="Glycosyl hydrolases family 2 sugar binding" evidence="6">
    <location>
        <begin position="13"/>
        <end position="134"/>
    </location>
</feature>
<dbReference type="PANTHER" id="PTHR42732:SF1">
    <property type="entry name" value="BETA-MANNOSIDASE"/>
    <property type="match status" value="1"/>
</dbReference>
<dbReference type="Pfam" id="PF02836">
    <property type="entry name" value="Glyco_hydro_2_C"/>
    <property type="match status" value="1"/>
</dbReference>
<dbReference type="RefSeq" id="WP_281735241.1">
    <property type="nucleotide sequence ID" value="NZ_JAKETQ010000001.1"/>
</dbReference>
<dbReference type="InterPro" id="IPR008979">
    <property type="entry name" value="Galactose-bd-like_sf"/>
</dbReference>
<organism evidence="7 8">
    <name type="scientific">Paradevosia shaoguanensis</name>
    <dbReference type="NCBI Taxonomy" id="1335043"/>
    <lineage>
        <taxon>Bacteria</taxon>
        <taxon>Pseudomonadati</taxon>
        <taxon>Pseudomonadota</taxon>
        <taxon>Alphaproteobacteria</taxon>
        <taxon>Hyphomicrobiales</taxon>
        <taxon>Devosiaceae</taxon>
        <taxon>Paradevosia</taxon>
    </lineage>
</organism>
<name>A0AA41QK02_9HYPH</name>
<dbReference type="Pfam" id="PF00703">
    <property type="entry name" value="Glyco_hydro_2"/>
    <property type="match status" value="1"/>
</dbReference>
<dbReference type="Gene3D" id="3.20.20.80">
    <property type="entry name" value="Glycosidases"/>
    <property type="match status" value="1"/>
</dbReference>
<feature type="domain" description="Glycoside hydrolase family 2 catalytic" evidence="5">
    <location>
        <begin position="263"/>
        <end position="480"/>
    </location>
</feature>
<dbReference type="InterPro" id="IPR006103">
    <property type="entry name" value="Glyco_hydro_2_cat"/>
</dbReference>
<dbReference type="InterPro" id="IPR006102">
    <property type="entry name" value="Ig-like_GH2"/>
</dbReference>
<gene>
    <name evidence="7" type="ORF">ML536_05700</name>
</gene>
<evidence type="ECO:0000259" key="5">
    <source>
        <dbReference type="Pfam" id="PF02836"/>
    </source>
</evidence>
<dbReference type="AlphaFoldDB" id="A0AA41QK02"/>
<dbReference type="Gene3D" id="2.60.120.260">
    <property type="entry name" value="Galactose-binding domain-like"/>
    <property type="match status" value="1"/>
</dbReference>
<dbReference type="SUPFAM" id="SSF49303">
    <property type="entry name" value="beta-Galactosidase/glucuronidase domain"/>
    <property type="match status" value="1"/>
</dbReference>
<comment type="similarity">
    <text evidence="1">Belongs to the glycosyl hydrolase 2 family.</text>
</comment>
<evidence type="ECO:0000313" key="7">
    <source>
        <dbReference type="EMBL" id="MCI0126316.1"/>
    </source>
</evidence>
<keyword evidence="2 7" id="KW-0378">Hydrolase</keyword>
<dbReference type="InterPro" id="IPR017853">
    <property type="entry name" value="GH"/>
</dbReference>